<dbReference type="InterPro" id="IPR027802">
    <property type="entry name" value="Multi-ubiquitin_dom"/>
</dbReference>
<proteinExistence type="predicted"/>
<gene>
    <name evidence="2" type="ORF">IP93_02995</name>
</gene>
<feature type="domain" description="Multi-ubiquitin" evidence="1">
    <location>
        <begin position="41"/>
        <end position="108"/>
    </location>
</feature>
<reference evidence="2 3" key="1">
    <citation type="journal article" date="2015" name="Stand. Genomic Sci.">
        <title>Genomic Encyclopedia of Bacterial and Archaeal Type Strains, Phase III: the genomes of soil and plant-associated and newly described type strains.</title>
        <authorList>
            <person name="Whitman W.B."/>
            <person name="Woyke T."/>
            <person name="Klenk H.P."/>
            <person name="Zhou Y."/>
            <person name="Lilburn T.G."/>
            <person name="Beck B.J."/>
            <person name="De Vos P."/>
            <person name="Vandamme P."/>
            <person name="Eisen J.A."/>
            <person name="Garrity G."/>
            <person name="Hugenholtz P."/>
            <person name="Kyrpides N.C."/>
        </authorList>
    </citation>
    <scope>NUCLEOTIDE SEQUENCE [LARGE SCALE GENOMIC DNA]</scope>
    <source>
        <strain evidence="2 3">CGMCC 1.10136</strain>
    </source>
</reference>
<protein>
    <submittedName>
        <fullName evidence="2">Multiubiquitin</fullName>
    </submittedName>
</protein>
<organism evidence="2 3">
    <name type="scientific">Aerolutibacter ruishenii</name>
    <dbReference type="NCBI Taxonomy" id="686800"/>
    <lineage>
        <taxon>Bacteria</taxon>
        <taxon>Pseudomonadati</taxon>
        <taxon>Pseudomonadota</taxon>
        <taxon>Gammaproteobacteria</taxon>
        <taxon>Lysobacterales</taxon>
        <taxon>Lysobacteraceae</taxon>
        <taxon>Aerolutibacter</taxon>
    </lineage>
</organism>
<keyword evidence="3" id="KW-1185">Reference proteome</keyword>
<name>A0A562LFK3_9GAMM</name>
<dbReference type="Proteomes" id="UP000316471">
    <property type="component" value="Unassembled WGS sequence"/>
</dbReference>
<dbReference type="Pfam" id="PF14452">
    <property type="entry name" value="Multi_ubiq"/>
    <property type="match status" value="1"/>
</dbReference>
<dbReference type="EMBL" id="VLKP01000017">
    <property type="protein sequence ID" value="TWI06375.1"/>
    <property type="molecule type" value="Genomic_DNA"/>
</dbReference>
<evidence type="ECO:0000313" key="2">
    <source>
        <dbReference type="EMBL" id="TWI06375.1"/>
    </source>
</evidence>
<dbReference type="AlphaFoldDB" id="A0A562LFK3"/>
<dbReference type="RefSeq" id="WP_144817026.1">
    <property type="nucleotide sequence ID" value="NZ_VLKP01000017.1"/>
</dbReference>
<comment type="caution">
    <text evidence="2">The sequence shown here is derived from an EMBL/GenBank/DDBJ whole genome shotgun (WGS) entry which is preliminary data.</text>
</comment>
<evidence type="ECO:0000313" key="3">
    <source>
        <dbReference type="Proteomes" id="UP000316471"/>
    </source>
</evidence>
<accession>A0A562LFK3</accession>
<sequence>MISENQKQDHDTPQDGEVIVEVVDLETHAASGKKPPKTKRYRIRVNADHVQIAKPDPTGAEILTAAGLTPPERWTLRLKIHGGTYEIVRLDHQVDLTRPGVEKFKALPNDQSEG</sequence>
<evidence type="ECO:0000259" key="1">
    <source>
        <dbReference type="Pfam" id="PF14452"/>
    </source>
</evidence>
<dbReference type="OrthoDB" id="256126at2"/>